<feature type="compositionally biased region" description="Low complexity" evidence="2">
    <location>
        <begin position="194"/>
        <end position="206"/>
    </location>
</feature>
<name>A0A2T7A268_TUBBO</name>
<keyword evidence="1" id="KW-0479">Metal-binding</keyword>
<feature type="region of interest" description="Disordered" evidence="2">
    <location>
        <begin position="194"/>
        <end position="223"/>
    </location>
</feature>
<evidence type="ECO:0000313" key="4">
    <source>
        <dbReference type="EMBL" id="PUU81821.1"/>
    </source>
</evidence>
<comment type="caution">
    <text evidence="4">The sequence shown here is derived from an EMBL/GenBank/DDBJ whole genome shotgun (WGS) entry which is preliminary data.</text>
</comment>
<dbReference type="AlphaFoldDB" id="A0A2T7A268"/>
<evidence type="ECO:0000256" key="2">
    <source>
        <dbReference type="SAM" id="MobiDB-lite"/>
    </source>
</evidence>
<organism evidence="4 5">
    <name type="scientific">Tuber borchii</name>
    <name type="common">White truffle</name>
    <dbReference type="NCBI Taxonomy" id="42251"/>
    <lineage>
        <taxon>Eukaryota</taxon>
        <taxon>Fungi</taxon>
        <taxon>Dikarya</taxon>
        <taxon>Ascomycota</taxon>
        <taxon>Pezizomycotina</taxon>
        <taxon>Pezizomycetes</taxon>
        <taxon>Pezizales</taxon>
        <taxon>Tuberaceae</taxon>
        <taxon>Tuber</taxon>
    </lineage>
</organism>
<keyword evidence="5" id="KW-1185">Reference proteome</keyword>
<feature type="domain" description="C2H2-type" evidence="3">
    <location>
        <begin position="278"/>
        <end position="306"/>
    </location>
</feature>
<evidence type="ECO:0000259" key="3">
    <source>
        <dbReference type="PROSITE" id="PS50157"/>
    </source>
</evidence>
<sequence length="324" mass="35831">MGSIHSPRSLIDIDNIFEDFINLDCLFSEVPSTLNSSEATLRDNLVQQQQSHLRRLPPLTIPERHCTSSSNWQLLQVPALDFSELHFLATEITDLPCWADPFDLFNFDLITPPAMLSIPLLAAPDHSIPQVAAKSVQPVPPNPMRVTLTHSPSQYYILPQTTPSLHSTTASPSSIAPPPAPPFTLHTTITATPATTTSPFTPAKLSPNPPLKKPSARTSLHCSSSEITQNLETTHHHHHKDSKRRFCCSYAGCTSCTSYTTRKDRKRHEVSKHGVLHLVCDVCGHTTARTDNMRVHVRAAHKEECEVVMKRIVGARVGVVMGSR</sequence>
<dbReference type="SMART" id="SM00355">
    <property type="entry name" value="ZnF_C2H2"/>
    <property type="match status" value="2"/>
</dbReference>
<protein>
    <recommendedName>
        <fullName evidence="3">C2H2-type domain-containing protein</fullName>
    </recommendedName>
</protein>
<evidence type="ECO:0000313" key="5">
    <source>
        <dbReference type="Proteomes" id="UP000244722"/>
    </source>
</evidence>
<dbReference type="Proteomes" id="UP000244722">
    <property type="component" value="Unassembled WGS sequence"/>
</dbReference>
<accession>A0A2T7A268</accession>
<proteinExistence type="predicted"/>
<dbReference type="InterPro" id="IPR013087">
    <property type="entry name" value="Znf_C2H2_type"/>
</dbReference>
<gene>
    <name evidence="4" type="ORF">B9Z19DRAFT_1062380</name>
</gene>
<keyword evidence="1" id="KW-0862">Zinc</keyword>
<keyword evidence="1" id="KW-0863">Zinc-finger</keyword>
<evidence type="ECO:0000256" key="1">
    <source>
        <dbReference type="PROSITE-ProRule" id="PRU00042"/>
    </source>
</evidence>
<dbReference type="GO" id="GO:0008270">
    <property type="term" value="F:zinc ion binding"/>
    <property type="evidence" value="ECO:0007669"/>
    <property type="project" value="UniProtKB-KW"/>
</dbReference>
<dbReference type="EMBL" id="NESQ01000039">
    <property type="protein sequence ID" value="PUU81821.1"/>
    <property type="molecule type" value="Genomic_DNA"/>
</dbReference>
<dbReference type="PROSITE" id="PS50157">
    <property type="entry name" value="ZINC_FINGER_C2H2_2"/>
    <property type="match status" value="1"/>
</dbReference>
<reference evidence="4 5" key="1">
    <citation type="submission" date="2017-04" db="EMBL/GenBank/DDBJ databases">
        <title>Draft genome sequence of Tuber borchii Vittad., a whitish edible truffle.</title>
        <authorList>
            <consortium name="DOE Joint Genome Institute"/>
            <person name="Murat C."/>
            <person name="Kuo A."/>
            <person name="Barry K.W."/>
            <person name="Clum A."/>
            <person name="Dockter R.B."/>
            <person name="Fauchery L."/>
            <person name="Iotti M."/>
            <person name="Kohler A."/>
            <person name="Labutti K."/>
            <person name="Lindquist E.A."/>
            <person name="Lipzen A."/>
            <person name="Ohm R.A."/>
            <person name="Wang M."/>
            <person name="Grigoriev I.V."/>
            <person name="Zambonelli A."/>
            <person name="Martin F.M."/>
        </authorList>
    </citation>
    <scope>NUCLEOTIDE SEQUENCE [LARGE SCALE GENOMIC DNA]</scope>
    <source>
        <strain evidence="4 5">Tbo3840</strain>
    </source>
</reference>
<dbReference type="OrthoDB" id="654211at2759"/>